<evidence type="ECO:0000313" key="3">
    <source>
        <dbReference type="Proteomes" id="UP000003178"/>
    </source>
</evidence>
<keyword evidence="1" id="KW-1133">Transmembrane helix</keyword>
<dbReference type="AlphaFoldDB" id="B6FY62"/>
<evidence type="ECO:0000313" key="2">
    <source>
        <dbReference type="EMBL" id="EEA85508.1"/>
    </source>
</evidence>
<protein>
    <submittedName>
        <fullName evidence="2">Uncharacterized protein</fullName>
    </submittedName>
</protein>
<accession>B6FY62</accession>
<keyword evidence="1" id="KW-0812">Transmembrane</keyword>
<feature type="transmembrane region" description="Helical" evidence="1">
    <location>
        <begin position="6"/>
        <end position="24"/>
    </location>
</feature>
<organism evidence="2 3">
    <name type="scientific">Peptacetobacter hiranonis (strain DSM 13275 / JCM 10541 / KCTC 15199 / TO-931)</name>
    <name type="common">Clostridium hiranonis</name>
    <dbReference type="NCBI Taxonomy" id="500633"/>
    <lineage>
        <taxon>Bacteria</taxon>
        <taxon>Bacillati</taxon>
        <taxon>Bacillota</taxon>
        <taxon>Clostridia</taxon>
        <taxon>Peptostreptococcales</taxon>
        <taxon>Peptostreptococcaceae</taxon>
        <taxon>Peptacetobacter</taxon>
    </lineage>
</organism>
<keyword evidence="3" id="KW-1185">Reference proteome</keyword>
<comment type="caution">
    <text evidence="2">The sequence shown here is derived from an EMBL/GenBank/DDBJ whole genome shotgun (WGS) entry which is preliminary data.</text>
</comment>
<gene>
    <name evidence="2" type="ORF">CLOHIR_00813</name>
</gene>
<dbReference type="HOGENOM" id="CLU_3060159_0_0_9"/>
<sequence length="53" mass="5892">MSVVETVLTLIVIPIFVGVAINKLSKDKKEKNHQSISRSGGFTFSLVIKFKKD</sequence>
<proteinExistence type="predicted"/>
<reference evidence="2 3" key="1">
    <citation type="submission" date="2008-09" db="EMBL/GenBank/DDBJ databases">
        <authorList>
            <person name="Fulton L."/>
            <person name="Clifton S."/>
            <person name="Fulton B."/>
            <person name="Xu J."/>
            <person name="Minx P."/>
            <person name="Pepin K.H."/>
            <person name="Johnson M."/>
            <person name="Thiruvilangam P."/>
            <person name="Bhonagiri V."/>
            <person name="Nash W.E."/>
            <person name="Mardis E.R."/>
            <person name="Wilson R.K."/>
        </authorList>
    </citation>
    <scope>NUCLEOTIDE SEQUENCE [LARGE SCALE GENOMIC DNA]</scope>
    <source>
        <strain evidence="2 3">DSM 13275</strain>
    </source>
</reference>
<name>B6FY62_PEPHT</name>
<dbReference type="Proteomes" id="UP000003178">
    <property type="component" value="Unassembled WGS sequence"/>
</dbReference>
<evidence type="ECO:0000256" key="1">
    <source>
        <dbReference type="SAM" id="Phobius"/>
    </source>
</evidence>
<reference evidence="2 3" key="2">
    <citation type="submission" date="2008-10" db="EMBL/GenBank/DDBJ databases">
        <title>Draft genome sequence of Clostridium hiranonis (DSM 13275).</title>
        <authorList>
            <person name="Sudarsanam P."/>
            <person name="Ley R."/>
            <person name="Guruge J."/>
            <person name="Turnbaugh P.J."/>
            <person name="Mahowald M."/>
            <person name="Liep D."/>
            <person name="Gordon J."/>
        </authorList>
    </citation>
    <scope>NUCLEOTIDE SEQUENCE [LARGE SCALE GENOMIC DNA]</scope>
    <source>
        <strain evidence="2 3">DSM 13275</strain>
    </source>
</reference>
<keyword evidence="1" id="KW-0472">Membrane</keyword>
<dbReference type="EMBL" id="ABWP01000032">
    <property type="protein sequence ID" value="EEA85508.1"/>
    <property type="molecule type" value="Genomic_DNA"/>
</dbReference>